<keyword evidence="5 10" id="KW-0812">Transmembrane</keyword>
<dbReference type="InterPro" id="IPR032974">
    <property type="entry name" value="Polypren_kinase"/>
</dbReference>
<name>A0A3P7J9F5_STRVU</name>
<dbReference type="OrthoDB" id="377083at2759"/>
<evidence type="ECO:0000313" key="11">
    <source>
        <dbReference type="EMBL" id="VDM76599.1"/>
    </source>
</evidence>
<feature type="transmembrane region" description="Helical" evidence="10">
    <location>
        <begin position="21"/>
        <end position="42"/>
    </location>
</feature>
<evidence type="ECO:0000256" key="5">
    <source>
        <dbReference type="ARBA" id="ARBA00022692"/>
    </source>
</evidence>
<evidence type="ECO:0000256" key="1">
    <source>
        <dbReference type="ARBA" id="ARBA00004477"/>
    </source>
</evidence>
<evidence type="ECO:0000256" key="4">
    <source>
        <dbReference type="ARBA" id="ARBA00022679"/>
    </source>
</evidence>
<dbReference type="EC" id="2.7.1.108" evidence="3"/>
<keyword evidence="12" id="KW-1185">Reference proteome</keyword>
<feature type="transmembrane region" description="Helical" evidence="10">
    <location>
        <begin position="54"/>
        <end position="83"/>
    </location>
</feature>
<keyword evidence="4" id="KW-0808">Transferase</keyword>
<dbReference type="GO" id="GO:0005789">
    <property type="term" value="C:endoplasmic reticulum membrane"/>
    <property type="evidence" value="ECO:0007669"/>
    <property type="project" value="UniProtKB-SubCell"/>
</dbReference>
<evidence type="ECO:0000256" key="2">
    <source>
        <dbReference type="ARBA" id="ARBA00010794"/>
    </source>
</evidence>
<evidence type="ECO:0000256" key="3">
    <source>
        <dbReference type="ARBA" id="ARBA00012132"/>
    </source>
</evidence>
<evidence type="ECO:0000256" key="7">
    <source>
        <dbReference type="ARBA" id="ARBA00022824"/>
    </source>
</evidence>
<sequence length="84" mass="9373">MSSYRCPFMYTTEQFFRTKKTFEGSAAMAGAIAFFLVVARFFCSTPSPSYPRILFTALILAAIEAFTVKIDNIALPVVGYLLLQ</sequence>
<dbReference type="GO" id="GO:0004168">
    <property type="term" value="F:dolichol kinase activity"/>
    <property type="evidence" value="ECO:0007669"/>
    <property type="project" value="UniProtKB-EC"/>
</dbReference>
<organism evidence="11 12">
    <name type="scientific">Strongylus vulgaris</name>
    <name type="common">Blood worm</name>
    <dbReference type="NCBI Taxonomy" id="40348"/>
    <lineage>
        <taxon>Eukaryota</taxon>
        <taxon>Metazoa</taxon>
        <taxon>Ecdysozoa</taxon>
        <taxon>Nematoda</taxon>
        <taxon>Chromadorea</taxon>
        <taxon>Rhabditida</taxon>
        <taxon>Rhabditina</taxon>
        <taxon>Rhabditomorpha</taxon>
        <taxon>Strongyloidea</taxon>
        <taxon>Strongylidae</taxon>
        <taxon>Strongylus</taxon>
    </lineage>
</organism>
<dbReference type="AlphaFoldDB" id="A0A3P7J9F5"/>
<dbReference type="PANTHER" id="PTHR13205:SF15">
    <property type="entry name" value="DOLICHOL KINASE"/>
    <property type="match status" value="1"/>
</dbReference>
<comment type="similarity">
    <text evidence="2">Belongs to the polyprenol kinase family.</text>
</comment>
<keyword evidence="6" id="KW-0418">Kinase</keyword>
<dbReference type="GO" id="GO:0043048">
    <property type="term" value="P:dolichyl monophosphate biosynthetic process"/>
    <property type="evidence" value="ECO:0007669"/>
    <property type="project" value="TreeGrafter"/>
</dbReference>
<evidence type="ECO:0000256" key="6">
    <source>
        <dbReference type="ARBA" id="ARBA00022777"/>
    </source>
</evidence>
<evidence type="ECO:0000256" key="10">
    <source>
        <dbReference type="SAM" id="Phobius"/>
    </source>
</evidence>
<keyword evidence="9 10" id="KW-0472">Membrane</keyword>
<proteinExistence type="inferred from homology"/>
<keyword evidence="7" id="KW-0256">Endoplasmic reticulum</keyword>
<reference evidence="11 12" key="1">
    <citation type="submission" date="2018-11" db="EMBL/GenBank/DDBJ databases">
        <authorList>
            <consortium name="Pathogen Informatics"/>
        </authorList>
    </citation>
    <scope>NUCLEOTIDE SEQUENCE [LARGE SCALE GENOMIC DNA]</scope>
</reference>
<evidence type="ECO:0000256" key="9">
    <source>
        <dbReference type="ARBA" id="ARBA00023136"/>
    </source>
</evidence>
<gene>
    <name evidence="11" type="ORF">SVUK_LOCUS11597</name>
</gene>
<comment type="subcellular location">
    <subcellularLocation>
        <location evidence="1">Endoplasmic reticulum membrane</location>
        <topology evidence="1">Multi-pass membrane protein</topology>
    </subcellularLocation>
</comment>
<dbReference type="Proteomes" id="UP000270094">
    <property type="component" value="Unassembled WGS sequence"/>
</dbReference>
<dbReference type="EMBL" id="UYYB01097305">
    <property type="protein sequence ID" value="VDM76599.1"/>
    <property type="molecule type" value="Genomic_DNA"/>
</dbReference>
<dbReference type="PANTHER" id="PTHR13205">
    <property type="entry name" value="TRANSMEMBRANE PROTEIN 15-RELATED"/>
    <property type="match status" value="1"/>
</dbReference>
<evidence type="ECO:0000256" key="8">
    <source>
        <dbReference type="ARBA" id="ARBA00022989"/>
    </source>
</evidence>
<keyword evidence="8 10" id="KW-1133">Transmembrane helix</keyword>
<evidence type="ECO:0000313" key="12">
    <source>
        <dbReference type="Proteomes" id="UP000270094"/>
    </source>
</evidence>
<accession>A0A3P7J9F5</accession>
<protein>
    <recommendedName>
        <fullName evidence="3">dolichol kinase</fullName>
        <ecNumber evidence="3">2.7.1.108</ecNumber>
    </recommendedName>
</protein>